<sequence length="159" mass="17563">MNRLAVLTAAFAPVLLAAAPALAQIKEKSPEIDQTRKIPLPAGRDLALPEIAKPGVQRAAGCIKHELYNIQSINRYAVSFTIATSTGDQTFNLEADEIRYIPPSSGMPIASTAETLKWTRFLDTFERAAATRRPVLVDYELPSREVFGVYIQWEDQCAD</sequence>
<reference evidence="2 3" key="1">
    <citation type="submission" date="2024-09" db="EMBL/GenBank/DDBJ databases">
        <authorList>
            <person name="Zhang Z.-H."/>
        </authorList>
    </citation>
    <scope>NUCLEOTIDE SEQUENCE [LARGE SCALE GENOMIC DNA]</scope>
    <source>
        <strain evidence="2 3">HHTR114</strain>
    </source>
</reference>
<keyword evidence="3" id="KW-1185">Reference proteome</keyword>
<feature type="chain" id="PRO_5045535714" description="DUF2155 domain-containing protein" evidence="1">
    <location>
        <begin position="24"/>
        <end position="159"/>
    </location>
</feature>
<evidence type="ECO:0008006" key="4">
    <source>
        <dbReference type="Google" id="ProtNLM"/>
    </source>
</evidence>
<dbReference type="EMBL" id="JBHPON010000001">
    <property type="protein sequence ID" value="MFC6034377.1"/>
    <property type="molecule type" value="Genomic_DNA"/>
</dbReference>
<dbReference type="Proteomes" id="UP001596116">
    <property type="component" value="Unassembled WGS sequence"/>
</dbReference>
<protein>
    <recommendedName>
        <fullName evidence="4">DUF2155 domain-containing protein</fullName>
    </recommendedName>
</protein>
<feature type="signal peptide" evidence="1">
    <location>
        <begin position="1"/>
        <end position="23"/>
    </location>
</feature>
<accession>A0ABW1KUZ7</accession>
<comment type="caution">
    <text evidence="2">The sequence shown here is derived from an EMBL/GenBank/DDBJ whole genome shotgun (WGS) entry which is preliminary data.</text>
</comment>
<dbReference type="RefSeq" id="WP_379880303.1">
    <property type="nucleotide sequence ID" value="NZ_JBHPON010000001.1"/>
</dbReference>
<name>A0ABW1KUZ7_9PROT</name>
<proteinExistence type="predicted"/>
<gene>
    <name evidence="2" type="ORF">ACFMB1_02415</name>
</gene>
<keyword evidence="1" id="KW-0732">Signal</keyword>
<organism evidence="2 3">
    <name type="scientific">Hyphococcus aureus</name>
    <dbReference type="NCBI Taxonomy" id="2666033"/>
    <lineage>
        <taxon>Bacteria</taxon>
        <taxon>Pseudomonadati</taxon>
        <taxon>Pseudomonadota</taxon>
        <taxon>Alphaproteobacteria</taxon>
        <taxon>Parvularculales</taxon>
        <taxon>Parvularculaceae</taxon>
        <taxon>Hyphococcus</taxon>
    </lineage>
</organism>
<evidence type="ECO:0000313" key="3">
    <source>
        <dbReference type="Proteomes" id="UP001596116"/>
    </source>
</evidence>
<evidence type="ECO:0000256" key="1">
    <source>
        <dbReference type="SAM" id="SignalP"/>
    </source>
</evidence>
<evidence type="ECO:0000313" key="2">
    <source>
        <dbReference type="EMBL" id="MFC6034377.1"/>
    </source>
</evidence>